<evidence type="ECO:0000256" key="1">
    <source>
        <dbReference type="ARBA" id="ARBA00022723"/>
    </source>
</evidence>
<dbReference type="InParanoid" id="A0A1X2HV41"/>
<dbReference type="PROSITE" id="PS00086">
    <property type="entry name" value="CYTOCHROME_P450"/>
    <property type="match status" value="1"/>
</dbReference>
<name>A0A1X2HV41_SYNRA</name>
<dbReference type="Gene3D" id="1.10.630.10">
    <property type="entry name" value="Cytochrome P450"/>
    <property type="match status" value="1"/>
</dbReference>
<keyword evidence="5 6" id="KW-0349">Heme</keyword>
<comment type="caution">
    <text evidence="8">The sequence shown here is derived from an EMBL/GenBank/DDBJ whole genome shotgun (WGS) entry which is preliminary data.</text>
</comment>
<proteinExistence type="inferred from homology"/>
<evidence type="ECO:0000256" key="7">
    <source>
        <dbReference type="SAM" id="Phobius"/>
    </source>
</evidence>
<dbReference type="InterPro" id="IPR036396">
    <property type="entry name" value="Cyt_P450_sf"/>
</dbReference>
<dbReference type="Proteomes" id="UP000242180">
    <property type="component" value="Unassembled WGS sequence"/>
</dbReference>
<gene>
    <name evidence="8" type="ORF">BCR43DRAFT_535985</name>
</gene>
<evidence type="ECO:0000256" key="5">
    <source>
        <dbReference type="PIRSR" id="PIRSR602401-1"/>
    </source>
</evidence>
<evidence type="ECO:0000256" key="4">
    <source>
        <dbReference type="ARBA" id="ARBA00023033"/>
    </source>
</evidence>
<comment type="similarity">
    <text evidence="6">Belongs to the cytochrome P450 family.</text>
</comment>
<dbReference type="OrthoDB" id="1055148at2759"/>
<protein>
    <submittedName>
        <fullName evidence="8">Cytochrome P450</fullName>
    </submittedName>
</protein>
<dbReference type="GO" id="GO:0005506">
    <property type="term" value="F:iron ion binding"/>
    <property type="evidence" value="ECO:0007669"/>
    <property type="project" value="InterPro"/>
</dbReference>
<dbReference type="OMA" id="RRFAMTT"/>
<keyword evidence="7" id="KW-0812">Transmembrane</keyword>
<evidence type="ECO:0000313" key="8">
    <source>
        <dbReference type="EMBL" id="ORZ03472.1"/>
    </source>
</evidence>
<accession>A0A1X2HV41</accession>
<keyword evidence="4 6" id="KW-0503">Monooxygenase</keyword>
<dbReference type="InterPro" id="IPR001128">
    <property type="entry name" value="Cyt_P450"/>
</dbReference>
<sequence length="522" mass="58702">MLSSLFIHIGDAWFAGFVIGATGLLWSYVVSKGRAKNGARLYPPYAPGRLPIIGHLAEFSRPIPVQELFRQWSHSTGSVFTVQLGGKRWVILNSMSAVKSLIVERSTVYSSRSLPDTLVNDLMDGVDKGGGFAFYPYGKEWRSLRRVAHTGLVKKKIDDYQPIIEDRRTTLLRNVLEKTSGKPISLTHLIEHYTMTTILTIAFGAMCSFEAGDTKLHEAFQLTERIAALLGPGEQLREFFPILKYILPNKRATFIDARAKMVSFYGGLLEEYKKIMGTPADTQDCFFKNVLAKGDLTDLQVISFGSLFVGAGSETTASTLEWLIALLTNYPEVQDRVFQEIRENVGLDRLPDHTDETSLPYLQCVIHETLRLRPPAPLSVPHATSQDDVYQNWLIPADTTVIINLHAIHQDPEQYPEPQKFIPERHMAYVKGADTKRFSQTVEDRPHLAFSTGRRVCVGIHLAERSIYMAAAGLLSCFRFESEVPLDVDNPKDIRSPTFSPRPYEVRVVPRHAHVDKILSSL</sequence>
<dbReference type="InterPro" id="IPR050364">
    <property type="entry name" value="Cytochrome_P450_fung"/>
</dbReference>
<dbReference type="InterPro" id="IPR002401">
    <property type="entry name" value="Cyt_P450_E_grp-I"/>
</dbReference>
<dbReference type="PANTHER" id="PTHR46300">
    <property type="entry name" value="P450, PUTATIVE (EUROFUNG)-RELATED-RELATED"/>
    <property type="match status" value="1"/>
</dbReference>
<keyword evidence="1 5" id="KW-0479">Metal-binding</keyword>
<dbReference type="PRINTS" id="PR00385">
    <property type="entry name" value="P450"/>
</dbReference>
<evidence type="ECO:0000256" key="2">
    <source>
        <dbReference type="ARBA" id="ARBA00023002"/>
    </source>
</evidence>
<dbReference type="SUPFAM" id="SSF48264">
    <property type="entry name" value="Cytochrome P450"/>
    <property type="match status" value="1"/>
</dbReference>
<evidence type="ECO:0000256" key="3">
    <source>
        <dbReference type="ARBA" id="ARBA00023004"/>
    </source>
</evidence>
<organism evidence="8 9">
    <name type="scientific">Syncephalastrum racemosum</name>
    <name type="common">Filamentous fungus</name>
    <dbReference type="NCBI Taxonomy" id="13706"/>
    <lineage>
        <taxon>Eukaryota</taxon>
        <taxon>Fungi</taxon>
        <taxon>Fungi incertae sedis</taxon>
        <taxon>Mucoromycota</taxon>
        <taxon>Mucoromycotina</taxon>
        <taxon>Mucoromycetes</taxon>
        <taxon>Mucorales</taxon>
        <taxon>Syncephalastraceae</taxon>
        <taxon>Syncephalastrum</taxon>
    </lineage>
</organism>
<evidence type="ECO:0000256" key="6">
    <source>
        <dbReference type="RuleBase" id="RU000461"/>
    </source>
</evidence>
<dbReference type="Pfam" id="PF00067">
    <property type="entry name" value="p450"/>
    <property type="match status" value="1"/>
</dbReference>
<dbReference type="InterPro" id="IPR017972">
    <property type="entry name" value="Cyt_P450_CS"/>
</dbReference>
<dbReference type="EMBL" id="MCGN01000001">
    <property type="protein sequence ID" value="ORZ03472.1"/>
    <property type="molecule type" value="Genomic_DNA"/>
</dbReference>
<keyword evidence="3 5" id="KW-0408">Iron</keyword>
<dbReference type="GO" id="GO:0020037">
    <property type="term" value="F:heme binding"/>
    <property type="evidence" value="ECO:0007669"/>
    <property type="project" value="InterPro"/>
</dbReference>
<reference evidence="8 9" key="1">
    <citation type="submission" date="2016-07" db="EMBL/GenBank/DDBJ databases">
        <title>Pervasive Adenine N6-methylation of Active Genes in Fungi.</title>
        <authorList>
            <consortium name="DOE Joint Genome Institute"/>
            <person name="Mondo S.J."/>
            <person name="Dannebaum R.O."/>
            <person name="Kuo R.C."/>
            <person name="Labutti K."/>
            <person name="Haridas S."/>
            <person name="Kuo A."/>
            <person name="Salamov A."/>
            <person name="Ahrendt S.R."/>
            <person name="Lipzen A."/>
            <person name="Sullivan W."/>
            <person name="Andreopoulos W.B."/>
            <person name="Clum A."/>
            <person name="Lindquist E."/>
            <person name="Daum C."/>
            <person name="Ramamoorthy G.K."/>
            <person name="Gryganskyi A."/>
            <person name="Culley D."/>
            <person name="Magnuson J.K."/>
            <person name="James T.Y."/>
            <person name="O'Malley M.A."/>
            <person name="Stajich J.E."/>
            <person name="Spatafora J.W."/>
            <person name="Visel A."/>
            <person name="Grigoriev I.V."/>
        </authorList>
    </citation>
    <scope>NUCLEOTIDE SEQUENCE [LARGE SCALE GENOMIC DNA]</scope>
    <source>
        <strain evidence="8 9">NRRL 2496</strain>
    </source>
</reference>
<evidence type="ECO:0000313" key="9">
    <source>
        <dbReference type="Proteomes" id="UP000242180"/>
    </source>
</evidence>
<keyword evidence="7" id="KW-1133">Transmembrane helix</keyword>
<feature type="transmembrane region" description="Helical" evidence="7">
    <location>
        <begin position="12"/>
        <end position="30"/>
    </location>
</feature>
<dbReference type="GO" id="GO:0016705">
    <property type="term" value="F:oxidoreductase activity, acting on paired donors, with incorporation or reduction of molecular oxygen"/>
    <property type="evidence" value="ECO:0007669"/>
    <property type="project" value="InterPro"/>
</dbReference>
<dbReference type="GO" id="GO:0004497">
    <property type="term" value="F:monooxygenase activity"/>
    <property type="evidence" value="ECO:0007669"/>
    <property type="project" value="UniProtKB-KW"/>
</dbReference>
<keyword evidence="7" id="KW-0472">Membrane</keyword>
<comment type="cofactor">
    <cofactor evidence="5">
        <name>heme</name>
        <dbReference type="ChEBI" id="CHEBI:30413"/>
    </cofactor>
</comment>
<keyword evidence="2 6" id="KW-0560">Oxidoreductase</keyword>
<dbReference type="AlphaFoldDB" id="A0A1X2HV41"/>
<keyword evidence="9" id="KW-1185">Reference proteome</keyword>
<dbReference type="PRINTS" id="PR00463">
    <property type="entry name" value="EP450I"/>
</dbReference>
<dbReference type="PANTHER" id="PTHR46300:SF2">
    <property type="entry name" value="CYTOCHROME P450 MONOOXYGENASE ALNH-RELATED"/>
    <property type="match status" value="1"/>
</dbReference>
<feature type="binding site" description="axial binding residue" evidence="5">
    <location>
        <position position="457"/>
    </location>
    <ligand>
        <name>heme</name>
        <dbReference type="ChEBI" id="CHEBI:30413"/>
    </ligand>
    <ligandPart>
        <name>Fe</name>
        <dbReference type="ChEBI" id="CHEBI:18248"/>
    </ligandPart>
</feature>
<dbReference type="STRING" id="13706.A0A1X2HV41"/>